<dbReference type="CDD" id="cd00808">
    <property type="entry name" value="GluRS_core"/>
    <property type="match status" value="1"/>
</dbReference>
<dbReference type="PRINTS" id="PR00987">
    <property type="entry name" value="TRNASYNTHGLU"/>
</dbReference>
<evidence type="ECO:0000256" key="6">
    <source>
        <dbReference type="ARBA" id="ARBA00023146"/>
    </source>
</evidence>
<sequence>MSQVRVRFAPSPTGSTHIGTARTALFNWLYARKTGGKLVLRIEDTDKERNTDAALQELLNGLKWLGLNWDEGPEVGGEVGPYFQSQRGDIYQEYLQKLKDAGRAYEKDGAIFFKLEGERYTEYDDYHKADVEKVKTQPVVIEDIIRGNVTRREERDFVIVRSNGDPSFHFVNVVDDITMGITHVLRGEDHLPNTSKHVELFKAFGVKPPVYAHMAMILKDPKVGKGKMSKRDKGALIEEYQNRDFLPEAVVNFIALLGWSPKDDQEVLSIDELIERFDLKDLQKAGARFDEKKMSHINFEHMKRLPADKYLPPAISALSKAGLVDDSTDQDYLKRVLELCQQKIDSFEALPSFSAYFFSDDYTVDPKTEKKLLKRADAAERIQEAIPALEGLETFDAASIETAIQALADEKELKIFAWFPLLRFAVSGVGGGPDLLPMLETLGRDRVVSRLKKLAASLNA</sequence>
<comment type="catalytic activity">
    <reaction evidence="7">
        <text>tRNA(Glu) + L-glutamate + ATP = L-glutamyl-tRNA(Glu) + AMP + diphosphate</text>
        <dbReference type="Rhea" id="RHEA:23540"/>
        <dbReference type="Rhea" id="RHEA-COMP:9663"/>
        <dbReference type="Rhea" id="RHEA-COMP:9680"/>
        <dbReference type="ChEBI" id="CHEBI:29985"/>
        <dbReference type="ChEBI" id="CHEBI:30616"/>
        <dbReference type="ChEBI" id="CHEBI:33019"/>
        <dbReference type="ChEBI" id="CHEBI:78442"/>
        <dbReference type="ChEBI" id="CHEBI:78520"/>
        <dbReference type="ChEBI" id="CHEBI:456215"/>
        <dbReference type="EC" id="6.1.1.17"/>
    </reaction>
</comment>
<dbReference type="Proteomes" id="UP000617628">
    <property type="component" value="Unassembled WGS sequence"/>
</dbReference>
<evidence type="ECO:0000256" key="3">
    <source>
        <dbReference type="ARBA" id="ARBA00022741"/>
    </source>
</evidence>
<comment type="similarity">
    <text evidence="1 7">Belongs to the class-I aminoacyl-tRNA synthetase family. Glutamate--tRNA ligase type 1 subfamily.</text>
</comment>
<keyword evidence="2 7" id="KW-0436">Ligase</keyword>
<dbReference type="InterPro" id="IPR004527">
    <property type="entry name" value="Glu-tRNA-ligase_bac/mito"/>
</dbReference>
<dbReference type="InterPro" id="IPR014729">
    <property type="entry name" value="Rossmann-like_a/b/a_fold"/>
</dbReference>
<dbReference type="SUPFAM" id="SSF48163">
    <property type="entry name" value="An anticodon-binding domain of class I aminoacyl-tRNA synthetases"/>
    <property type="match status" value="1"/>
</dbReference>
<dbReference type="InterPro" id="IPR020751">
    <property type="entry name" value="aa-tRNA-synth_I_codon-bd_sub2"/>
</dbReference>
<dbReference type="HAMAP" id="MF_00022">
    <property type="entry name" value="Glu_tRNA_synth_type1"/>
    <property type="match status" value="1"/>
</dbReference>
<dbReference type="GO" id="GO:0008270">
    <property type="term" value="F:zinc ion binding"/>
    <property type="evidence" value="ECO:0007669"/>
    <property type="project" value="InterPro"/>
</dbReference>
<dbReference type="InterPro" id="IPR020058">
    <property type="entry name" value="Glu/Gln-tRNA-synth_Ib_cat-dom"/>
</dbReference>
<evidence type="ECO:0000259" key="9">
    <source>
        <dbReference type="Pfam" id="PF19269"/>
    </source>
</evidence>
<dbReference type="GO" id="GO:0000049">
    <property type="term" value="F:tRNA binding"/>
    <property type="evidence" value="ECO:0007669"/>
    <property type="project" value="InterPro"/>
</dbReference>
<feature type="domain" description="Glutamyl/glutaminyl-tRNA synthetase class Ib catalytic" evidence="8">
    <location>
        <begin position="135"/>
        <end position="295"/>
    </location>
</feature>
<dbReference type="Pfam" id="PF00749">
    <property type="entry name" value="tRNA-synt_1c"/>
    <property type="match status" value="2"/>
</dbReference>
<comment type="subunit">
    <text evidence="7">Monomer.</text>
</comment>
<comment type="subcellular location">
    <subcellularLocation>
        <location evidence="7">Cytoplasm</location>
    </subcellularLocation>
</comment>
<feature type="domain" description="Glutamyl/glutaminyl-tRNA synthetase class Ib catalytic" evidence="8">
    <location>
        <begin position="3"/>
        <end position="108"/>
    </location>
</feature>
<comment type="caution">
    <text evidence="7">Lacks conserved residue(s) required for the propagation of feature annotation.</text>
</comment>
<evidence type="ECO:0000313" key="11">
    <source>
        <dbReference type="Proteomes" id="UP000617628"/>
    </source>
</evidence>
<protein>
    <recommendedName>
        <fullName evidence="7">Glutamate--tRNA ligase</fullName>
        <ecNumber evidence="7">6.1.1.17</ecNumber>
    </recommendedName>
    <alternativeName>
        <fullName evidence="7">Glutamyl-tRNA synthetase</fullName>
        <shortName evidence="7">GluRS</shortName>
    </alternativeName>
</protein>
<feature type="short sequence motif" description="'KMSKS' region" evidence="7">
    <location>
        <begin position="227"/>
        <end position="231"/>
    </location>
</feature>
<keyword evidence="11" id="KW-1185">Reference proteome</keyword>
<dbReference type="PANTHER" id="PTHR43311:SF2">
    <property type="entry name" value="GLUTAMATE--TRNA LIGASE, MITOCHONDRIAL-RELATED"/>
    <property type="match status" value="1"/>
</dbReference>
<dbReference type="InterPro" id="IPR049940">
    <property type="entry name" value="GluQ/Sye"/>
</dbReference>
<dbReference type="Gene3D" id="1.10.10.350">
    <property type="match status" value="1"/>
</dbReference>
<evidence type="ECO:0000259" key="8">
    <source>
        <dbReference type="Pfam" id="PF00749"/>
    </source>
</evidence>
<keyword evidence="5 7" id="KW-0648">Protein biosynthesis</keyword>
<feature type="short sequence motif" description="'HIGH' region" evidence="7">
    <location>
        <begin position="10"/>
        <end position="20"/>
    </location>
</feature>
<feature type="binding site" evidence="7">
    <location>
        <position position="230"/>
    </location>
    <ligand>
        <name>ATP</name>
        <dbReference type="ChEBI" id="CHEBI:30616"/>
    </ligand>
</feature>
<feature type="domain" description="Aminoacyl-tRNA synthetase class I anticodon-binding" evidence="9">
    <location>
        <begin position="323"/>
        <end position="453"/>
    </location>
</feature>
<proteinExistence type="inferred from homology"/>
<evidence type="ECO:0000256" key="2">
    <source>
        <dbReference type="ARBA" id="ARBA00022598"/>
    </source>
</evidence>
<evidence type="ECO:0000256" key="4">
    <source>
        <dbReference type="ARBA" id="ARBA00022840"/>
    </source>
</evidence>
<dbReference type="InterPro" id="IPR033910">
    <property type="entry name" value="GluRS_core"/>
</dbReference>
<dbReference type="GO" id="GO:0005829">
    <property type="term" value="C:cytosol"/>
    <property type="evidence" value="ECO:0007669"/>
    <property type="project" value="TreeGrafter"/>
</dbReference>
<dbReference type="Pfam" id="PF19269">
    <property type="entry name" value="Anticodon_2"/>
    <property type="match status" value="1"/>
</dbReference>
<evidence type="ECO:0000256" key="7">
    <source>
        <dbReference type="HAMAP-Rule" id="MF_00022"/>
    </source>
</evidence>
<dbReference type="EC" id="6.1.1.17" evidence="7"/>
<keyword evidence="6 7" id="KW-0030">Aminoacyl-tRNA synthetase</keyword>
<accession>A0A934S3D9</accession>
<dbReference type="PANTHER" id="PTHR43311">
    <property type="entry name" value="GLUTAMATE--TRNA LIGASE"/>
    <property type="match status" value="1"/>
</dbReference>
<evidence type="ECO:0000256" key="1">
    <source>
        <dbReference type="ARBA" id="ARBA00007894"/>
    </source>
</evidence>
<dbReference type="AlphaFoldDB" id="A0A934S3D9"/>
<evidence type="ECO:0000313" key="10">
    <source>
        <dbReference type="EMBL" id="MBK1880455.1"/>
    </source>
</evidence>
<name>A0A934S3D9_9BACT</name>
<keyword evidence="4 7" id="KW-0067">ATP-binding</keyword>
<organism evidence="10 11">
    <name type="scientific">Pelagicoccus mobilis</name>
    <dbReference type="NCBI Taxonomy" id="415221"/>
    <lineage>
        <taxon>Bacteria</taxon>
        <taxon>Pseudomonadati</taxon>
        <taxon>Verrucomicrobiota</taxon>
        <taxon>Opitutia</taxon>
        <taxon>Puniceicoccales</taxon>
        <taxon>Pelagicoccaceae</taxon>
        <taxon>Pelagicoccus</taxon>
    </lineage>
</organism>
<dbReference type="GO" id="GO:0005524">
    <property type="term" value="F:ATP binding"/>
    <property type="evidence" value="ECO:0007669"/>
    <property type="project" value="UniProtKB-UniRule"/>
</dbReference>
<dbReference type="GO" id="GO:0004818">
    <property type="term" value="F:glutamate-tRNA ligase activity"/>
    <property type="evidence" value="ECO:0007669"/>
    <property type="project" value="UniProtKB-UniRule"/>
</dbReference>
<dbReference type="SUPFAM" id="SSF52374">
    <property type="entry name" value="Nucleotidylyl transferase"/>
    <property type="match status" value="1"/>
</dbReference>
<dbReference type="GO" id="GO:0006424">
    <property type="term" value="P:glutamyl-tRNA aminoacylation"/>
    <property type="evidence" value="ECO:0007669"/>
    <property type="project" value="UniProtKB-UniRule"/>
</dbReference>
<dbReference type="InterPro" id="IPR045462">
    <property type="entry name" value="aa-tRNA-synth_I_cd-bd"/>
</dbReference>
<dbReference type="EMBL" id="JAENIL010000090">
    <property type="protein sequence ID" value="MBK1880455.1"/>
    <property type="molecule type" value="Genomic_DNA"/>
</dbReference>
<dbReference type="InterPro" id="IPR008925">
    <property type="entry name" value="aa_tRNA-synth_I_cd-bd_sf"/>
</dbReference>
<comment type="caution">
    <text evidence="10">The sequence shown here is derived from an EMBL/GenBank/DDBJ whole genome shotgun (WGS) entry which is preliminary data.</text>
</comment>
<dbReference type="Gene3D" id="3.40.50.620">
    <property type="entry name" value="HUPs"/>
    <property type="match status" value="2"/>
</dbReference>
<dbReference type="InterPro" id="IPR000924">
    <property type="entry name" value="Glu/Gln-tRNA-synth"/>
</dbReference>
<dbReference type="RefSeq" id="WP_200359433.1">
    <property type="nucleotide sequence ID" value="NZ_JAENIL010000090.1"/>
</dbReference>
<keyword evidence="7" id="KW-0963">Cytoplasm</keyword>
<evidence type="ECO:0000256" key="5">
    <source>
        <dbReference type="ARBA" id="ARBA00022917"/>
    </source>
</evidence>
<gene>
    <name evidence="7" type="primary">gltX</name>
    <name evidence="10" type="ORF">JIN87_26450</name>
</gene>
<comment type="function">
    <text evidence="7">Catalyzes the attachment of glutamate to tRNA(Glu) in a two-step reaction: glutamate is first activated by ATP to form Glu-AMP and then transferred to the acceptor end of tRNA(Glu).</text>
</comment>
<reference evidence="10" key="1">
    <citation type="submission" date="2021-01" db="EMBL/GenBank/DDBJ databases">
        <title>Modified the classification status of verrucomicrobia.</title>
        <authorList>
            <person name="Feng X."/>
        </authorList>
    </citation>
    <scope>NUCLEOTIDE SEQUENCE</scope>
    <source>
        <strain evidence="10">KCTC 13126</strain>
    </source>
</reference>
<keyword evidence="3 7" id="KW-0547">Nucleotide-binding</keyword>